<gene>
    <name evidence="3" type="ORF">J4573_04825</name>
</gene>
<dbReference type="PANTHER" id="PTHR30157">
    <property type="entry name" value="FERRIC REDUCTASE, NADPH-DEPENDENT"/>
    <property type="match status" value="1"/>
</dbReference>
<organism evidence="3 4">
    <name type="scientific">Actinomadura barringtoniae</name>
    <dbReference type="NCBI Taxonomy" id="1427535"/>
    <lineage>
        <taxon>Bacteria</taxon>
        <taxon>Bacillati</taxon>
        <taxon>Actinomycetota</taxon>
        <taxon>Actinomycetes</taxon>
        <taxon>Streptosporangiales</taxon>
        <taxon>Thermomonosporaceae</taxon>
        <taxon>Actinomadura</taxon>
    </lineage>
</organism>
<protein>
    <submittedName>
        <fullName evidence="3">Siderophore-interacting protein</fullName>
    </submittedName>
</protein>
<comment type="caution">
    <text evidence="3">The sequence shown here is derived from an EMBL/GenBank/DDBJ whole genome shotgun (WGS) entry which is preliminary data.</text>
</comment>
<name>A0A939PDC0_9ACTN</name>
<dbReference type="Pfam" id="PF08021">
    <property type="entry name" value="FAD_binding_9"/>
    <property type="match status" value="1"/>
</dbReference>
<dbReference type="EMBL" id="JAGEOJ010000002">
    <property type="protein sequence ID" value="MBO2446401.1"/>
    <property type="molecule type" value="Genomic_DNA"/>
</dbReference>
<dbReference type="Gene3D" id="3.40.50.80">
    <property type="entry name" value="Nucleotide-binding domain of ferredoxin-NADP reductase (FNR) module"/>
    <property type="match status" value="1"/>
</dbReference>
<evidence type="ECO:0000259" key="2">
    <source>
        <dbReference type="Pfam" id="PF08021"/>
    </source>
</evidence>
<proteinExistence type="predicted"/>
<dbReference type="InterPro" id="IPR017938">
    <property type="entry name" value="Riboflavin_synthase-like_b-brl"/>
</dbReference>
<dbReference type="PANTHER" id="PTHR30157:SF0">
    <property type="entry name" value="NADPH-DEPENDENT FERRIC-CHELATE REDUCTASE"/>
    <property type="match status" value="1"/>
</dbReference>
<dbReference type="InterPro" id="IPR039374">
    <property type="entry name" value="SIP_fam"/>
</dbReference>
<dbReference type="CDD" id="cd06193">
    <property type="entry name" value="siderophore_interacting"/>
    <property type="match status" value="1"/>
</dbReference>
<reference evidence="3" key="1">
    <citation type="submission" date="2021-03" db="EMBL/GenBank/DDBJ databases">
        <authorList>
            <person name="Kanchanasin P."/>
            <person name="Saeng-In P."/>
            <person name="Phongsopitanun W."/>
            <person name="Yuki M."/>
            <person name="Kudo T."/>
            <person name="Ohkuma M."/>
            <person name="Tanasupawat S."/>
        </authorList>
    </citation>
    <scope>NUCLEOTIDE SEQUENCE</scope>
    <source>
        <strain evidence="3">GKU 128</strain>
    </source>
</reference>
<dbReference type="Pfam" id="PF04954">
    <property type="entry name" value="SIP"/>
    <property type="match status" value="1"/>
</dbReference>
<evidence type="ECO:0000313" key="3">
    <source>
        <dbReference type="EMBL" id="MBO2446401.1"/>
    </source>
</evidence>
<dbReference type="Proteomes" id="UP000669179">
    <property type="component" value="Unassembled WGS sequence"/>
</dbReference>
<feature type="domain" description="SIP-like Rossmann fold" evidence="1">
    <location>
        <begin position="117"/>
        <end position="227"/>
    </location>
</feature>
<dbReference type="InterPro" id="IPR013113">
    <property type="entry name" value="SIP_FAD-bd"/>
</dbReference>
<dbReference type="AlphaFoldDB" id="A0A939PDC0"/>
<dbReference type="Gene3D" id="2.40.30.10">
    <property type="entry name" value="Translation factors"/>
    <property type="match status" value="1"/>
</dbReference>
<accession>A0A939PDC0</accession>
<dbReference type="InterPro" id="IPR039261">
    <property type="entry name" value="FNR_nucleotide-bd"/>
</dbReference>
<dbReference type="SUPFAM" id="SSF63380">
    <property type="entry name" value="Riboflavin synthase domain-like"/>
    <property type="match status" value="1"/>
</dbReference>
<feature type="domain" description="Siderophore-interacting FAD-binding" evidence="2">
    <location>
        <begin position="2"/>
        <end position="102"/>
    </location>
</feature>
<evidence type="ECO:0000313" key="4">
    <source>
        <dbReference type="Proteomes" id="UP000669179"/>
    </source>
</evidence>
<sequence>MRITYGGDLDTFVTGGRDQRFKLFLPHPHQETPVVPRSEDWFAEWRALDPAERGVMRSYTVREARPGEVDVDFVLHGPAGPAGTWAAEAKVGDRVVILGPTAEENGGFDFHPPEGTRTVLLAGDETALPAIAGNLAWLPSQMRALVWIEVPHTGDHQNLPTRADADITWLPSGSLLDTVRAADLPDSGLYAWIAGEASTIRALRRHLVNERGMDRRSVTFTGYWRRGAAEEDLLAEVMEGKDPHTGED</sequence>
<evidence type="ECO:0000259" key="1">
    <source>
        <dbReference type="Pfam" id="PF04954"/>
    </source>
</evidence>
<keyword evidence="4" id="KW-1185">Reference proteome</keyword>
<dbReference type="InterPro" id="IPR007037">
    <property type="entry name" value="SIP_rossman_dom"/>
</dbReference>